<dbReference type="GO" id="GO:0006777">
    <property type="term" value="P:Mo-molybdopterin cofactor biosynthetic process"/>
    <property type="evidence" value="ECO:0007669"/>
    <property type="project" value="InterPro"/>
</dbReference>
<comment type="caution">
    <text evidence="2">The sequence shown here is derived from an EMBL/GenBank/DDBJ whole genome shotgun (WGS) entry which is preliminary data.</text>
</comment>
<reference evidence="2 3" key="1">
    <citation type="submission" date="2018-10" db="EMBL/GenBank/DDBJ databases">
        <title>Genomic Encyclopedia of Type Strains, Phase IV (KMG-IV): sequencing the most valuable type-strain genomes for metagenomic binning, comparative biology and taxonomic classification.</title>
        <authorList>
            <person name="Goeker M."/>
        </authorList>
    </citation>
    <scope>NUCLEOTIDE SEQUENCE [LARGE SCALE GENOMIC DNA]</scope>
    <source>
        <strain evidence="2 3">DSM 12769</strain>
    </source>
</reference>
<dbReference type="InterPro" id="IPR004435">
    <property type="entry name" value="MobB_dom"/>
</dbReference>
<dbReference type="AlphaFoldDB" id="A0A498C366"/>
<dbReference type="InterPro" id="IPR052539">
    <property type="entry name" value="MGD_biosynthesis_adapter"/>
</dbReference>
<sequence length="196" mass="21325">MSKTLPADHPWQALLPASARVPVVGFAGWSGSGKTTLLEGVIAHLSAAGLRVALVKHAHHRFDVDKPGKDSHRLREAGAGQVLLTSGRRFALMVERPAEQPDPVLLEELARLDQDSIDLILVEGFRHECFPKIEVYRPAYSERALYPEDPAIVAVATDALGRVRTDRPVLPLNDPAAVARFLIQQLDGGGGRIEPQ</sequence>
<proteinExistence type="predicted"/>
<dbReference type="NCBIfam" id="TIGR00176">
    <property type="entry name" value="mobB"/>
    <property type="match status" value="1"/>
</dbReference>
<keyword evidence="3" id="KW-1185">Reference proteome</keyword>
<accession>A0A498C366</accession>
<feature type="domain" description="Molybdopterin-guanine dinucleotide biosynthesis protein B (MobB)" evidence="1">
    <location>
        <begin position="23"/>
        <end position="158"/>
    </location>
</feature>
<evidence type="ECO:0000313" key="2">
    <source>
        <dbReference type="EMBL" id="RLK50544.1"/>
    </source>
</evidence>
<dbReference type="InterPro" id="IPR027417">
    <property type="entry name" value="P-loop_NTPase"/>
</dbReference>
<dbReference type="Proteomes" id="UP000275461">
    <property type="component" value="Unassembled WGS sequence"/>
</dbReference>
<dbReference type="Gene3D" id="3.40.50.300">
    <property type="entry name" value="P-loop containing nucleotide triphosphate hydrolases"/>
    <property type="match status" value="1"/>
</dbReference>
<protein>
    <submittedName>
        <fullName evidence="2">Molybdopterin guanine dinucleotide biosynthesis accessory protein MobB</fullName>
    </submittedName>
</protein>
<dbReference type="PANTHER" id="PTHR40072:SF1">
    <property type="entry name" value="MOLYBDOPTERIN-GUANINE DINUCLEOTIDE BIOSYNTHESIS ADAPTER PROTEIN"/>
    <property type="match status" value="1"/>
</dbReference>
<dbReference type="RefSeq" id="WP_121441027.1">
    <property type="nucleotide sequence ID" value="NZ_RCDA01000001.1"/>
</dbReference>
<evidence type="ECO:0000313" key="3">
    <source>
        <dbReference type="Proteomes" id="UP000275461"/>
    </source>
</evidence>
<evidence type="ECO:0000259" key="1">
    <source>
        <dbReference type="Pfam" id="PF03205"/>
    </source>
</evidence>
<dbReference type="EMBL" id="RCDA01000001">
    <property type="protein sequence ID" value="RLK50544.1"/>
    <property type="molecule type" value="Genomic_DNA"/>
</dbReference>
<dbReference type="OrthoDB" id="9788394at2"/>
<gene>
    <name evidence="2" type="ORF">DFR31_0447</name>
</gene>
<dbReference type="PANTHER" id="PTHR40072">
    <property type="entry name" value="MOLYBDOPTERIN-GUANINE DINUCLEOTIDE BIOSYNTHESIS ADAPTER PROTEIN-RELATED"/>
    <property type="match status" value="1"/>
</dbReference>
<name>A0A498C366_9GAMM</name>
<dbReference type="SUPFAM" id="SSF52540">
    <property type="entry name" value="P-loop containing nucleoside triphosphate hydrolases"/>
    <property type="match status" value="1"/>
</dbReference>
<dbReference type="GO" id="GO:0005525">
    <property type="term" value="F:GTP binding"/>
    <property type="evidence" value="ECO:0007669"/>
    <property type="project" value="InterPro"/>
</dbReference>
<organism evidence="2 3">
    <name type="scientific">Alkalispirillum mobile</name>
    <dbReference type="NCBI Taxonomy" id="85925"/>
    <lineage>
        <taxon>Bacteria</taxon>
        <taxon>Pseudomonadati</taxon>
        <taxon>Pseudomonadota</taxon>
        <taxon>Gammaproteobacteria</taxon>
        <taxon>Chromatiales</taxon>
        <taxon>Ectothiorhodospiraceae</taxon>
        <taxon>Alkalispirillum</taxon>
    </lineage>
</organism>
<dbReference type="Pfam" id="PF03205">
    <property type="entry name" value="MobB"/>
    <property type="match status" value="1"/>
</dbReference>
<dbReference type="CDD" id="cd03116">
    <property type="entry name" value="MobB"/>
    <property type="match status" value="1"/>
</dbReference>